<evidence type="ECO:0000256" key="2">
    <source>
        <dbReference type="ARBA" id="ARBA00023004"/>
    </source>
</evidence>
<dbReference type="Proteomes" id="UP001497444">
    <property type="component" value="Chromosome 17"/>
</dbReference>
<dbReference type="InterPro" id="IPR050295">
    <property type="entry name" value="Plant_2OG-oxidoreductases"/>
</dbReference>
<protein>
    <recommendedName>
        <fullName evidence="3">Fe2OG dioxygenase domain-containing protein</fullName>
    </recommendedName>
</protein>
<dbReference type="InterPro" id="IPR005123">
    <property type="entry name" value="Oxoglu/Fe-dep_dioxygenase_dom"/>
</dbReference>
<accession>A0ABP0WF69</accession>
<evidence type="ECO:0000313" key="4">
    <source>
        <dbReference type="EMBL" id="CAK9265109.1"/>
    </source>
</evidence>
<dbReference type="InterPro" id="IPR027443">
    <property type="entry name" value="IPNS-like_sf"/>
</dbReference>
<gene>
    <name evidence="4" type="ORF">CSSPJE1EN1_LOCUS10587</name>
</gene>
<keyword evidence="2" id="KW-0408">Iron</keyword>
<dbReference type="Gene3D" id="2.60.120.330">
    <property type="entry name" value="B-lactam Antibiotic, Isopenicillin N Synthase, Chain"/>
    <property type="match status" value="1"/>
</dbReference>
<dbReference type="SUPFAM" id="SSF51197">
    <property type="entry name" value="Clavaminate synthase-like"/>
    <property type="match status" value="1"/>
</dbReference>
<sequence>MDSPLPGNSSYYATKIWGPDGNTEFRDALQDSLTATQKLMVQLMEALMIQGLGLIPEFVGEYAECQLGLQLNFYKPYPEPTKHVAAPRHIDDTVMTILHQADMGGLQVEKDSQWISGKSHADVFLCQHWLYKNAMHLAVVNESKSQLTVATGLFPAGSLVIRPAPELIDDEHPALFKSITADGFKWLKTSTQLHH</sequence>
<reference evidence="4" key="1">
    <citation type="submission" date="2024-02" db="EMBL/GenBank/DDBJ databases">
        <authorList>
            <consortium name="ELIXIR-Norway"/>
            <consortium name="Elixir Norway"/>
        </authorList>
    </citation>
    <scope>NUCLEOTIDE SEQUENCE</scope>
</reference>
<dbReference type="PROSITE" id="PS51471">
    <property type="entry name" value="FE2OG_OXY"/>
    <property type="match status" value="1"/>
</dbReference>
<keyword evidence="1" id="KW-0479">Metal-binding</keyword>
<dbReference type="PANTHER" id="PTHR47991">
    <property type="entry name" value="OXOGLUTARATE/IRON-DEPENDENT DIOXYGENASE"/>
    <property type="match status" value="1"/>
</dbReference>
<evidence type="ECO:0000256" key="1">
    <source>
        <dbReference type="ARBA" id="ARBA00022723"/>
    </source>
</evidence>
<dbReference type="EMBL" id="OZ020112">
    <property type="protein sequence ID" value="CAK9265109.1"/>
    <property type="molecule type" value="Genomic_DNA"/>
</dbReference>
<proteinExistence type="predicted"/>
<evidence type="ECO:0000259" key="3">
    <source>
        <dbReference type="PROSITE" id="PS51471"/>
    </source>
</evidence>
<feature type="domain" description="Fe2OG dioxygenase" evidence="3">
    <location>
        <begin position="65"/>
        <end position="195"/>
    </location>
</feature>
<dbReference type="InterPro" id="IPR044861">
    <property type="entry name" value="IPNS-like_FE2OG_OXY"/>
</dbReference>
<keyword evidence="5" id="KW-1185">Reference proteome</keyword>
<dbReference type="Pfam" id="PF03171">
    <property type="entry name" value="2OG-FeII_Oxy"/>
    <property type="match status" value="1"/>
</dbReference>
<name>A0ABP0WF69_9BRYO</name>
<organism evidence="4 5">
    <name type="scientific">Sphagnum jensenii</name>
    <dbReference type="NCBI Taxonomy" id="128206"/>
    <lineage>
        <taxon>Eukaryota</taxon>
        <taxon>Viridiplantae</taxon>
        <taxon>Streptophyta</taxon>
        <taxon>Embryophyta</taxon>
        <taxon>Bryophyta</taxon>
        <taxon>Sphagnophytina</taxon>
        <taxon>Sphagnopsida</taxon>
        <taxon>Sphagnales</taxon>
        <taxon>Sphagnaceae</taxon>
        <taxon>Sphagnum</taxon>
    </lineage>
</organism>
<evidence type="ECO:0000313" key="5">
    <source>
        <dbReference type="Proteomes" id="UP001497444"/>
    </source>
</evidence>